<protein>
    <submittedName>
        <fullName evidence="1">Uncharacterized protein</fullName>
    </submittedName>
</protein>
<dbReference type="Proteomes" id="UP001317705">
    <property type="component" value="Chromosome"/>
</dbReference>
<dbReference type="RefSeq" id="WP_282000300.1">
    <property type="nucleotide sequence ID" value="NZ_AP027151.1"/>
</dbReference>
<accession>A0ABN6VWR7</accession>
<evidence type="ECO:0000313" key="2">
    <source>
        <dbReference type="Proteomes" id="UP001317705"/>
    </source>
</evidence>
<proteinExistence type="predicted"/>
<sequence length="149" mass="18116">MYDDYIDYYQNLESKLEKNERFEDIIEFINQRRVKQASSREELRGIKIYDDSNDEVESDFDKTVLNLVRGSQLVNHDFEHFAHKVRFYGEEYKAQRPKTRHTISPPNYLLDKVIAEIRFQRDYLTKCFQDVTRAYNIERDMHSGRHKVR</sequence>
<organism evidence="1 2">
    <name type="scientific">Geotalea uraniireducens</name>
    <dbReference type="NCBI Taxonomy" id="351604"/>
    <lineage>
        <taxon>Bacteria</taxon>
        <taxon>Pseudomonadati</taxon>
        <taxon>Thermodesulfobacteriota</taxon>
        <taxon>Desulfuromonadia</taxon>
        <taxon>Geobacterales</taxon>
        <taxon>Geobacteraceae</taxon>
        <taxon>Geotalea</taxon>
    </lineage>
</organism>
<keyword evidence="2" id="KW-1185">Reference proteome</keyword>
<reference evidence="1 2" key="1">
    <citation type="submission" date="2022-12" db="EMBL/GenBank/DDBJ databases">
        <title>Polyphasic characterization of Geotalea uranireducens NIT-SL11 newly isolated from a complex of sewage sludge and microbially reduced graphene oxide.</title>
        <authorList>
            <person name="Xie L."/>
            <person name="Yoshida N."/>
            <person name="Meng L."/>
        </authorList>
    </citation>
    <scope>NUCLEOTIDE SEQUENCE [LARGE SCALE GENOMIC DNA]</scope>
    <source>
        <strain evidence="1 2">NIT-SL11</strain>
    </source>
</reference>
<dbReference type="EMBL" id="AP027151">
    <property type="protein sequence ID" value="BDV44192.1"/>
    <property type="molecule type" value="Genomic_DNA"/>
</dbReference>
<name>A0ABN6VWR7_9BACT</name>
<evidence type="ECO:0000313" key="1">
    <source>
        <dbReference type="EMBL" id="BDV44192.1"/>
    </source>
</evidence>
<gene>
    <name evidence="1" type="ORF">GURASL_31150</name>
</gene>